<proteinExistence type="predicted"/>
<evidence type="ECO:0000259" key="1">
    <source>
        <dbReference type="PROSITE" id="PS50112"/>
    </source>
</evidence>
<dbReference type="Gene3D" id="3.30.450.20">
    <property type="entry name" value="PAS domain"/>
    <property type="match status" value="1"/>
</dbReference>
<dbReference type="NCBIfam" id="TIGR00229">
    <property type="entry name" value="sensory_box"/>
    <property type="match status" value="1"/>
</dbReference>
<feature type="domain" description="PAS" evidence="1">
    <location>
        <begin position="1"/>
        <end position="43"/>
    </location>
</feature>
<evidence type="ECO:0000313" key="3">
    <source>
        <dbReference type="Proteomes" id="UP000264541"/>
    </source>
</evidence>
<dbReference type="InterPro" id="IPR000014">
    <property type="entry name" value="PAS"/>
</dbReference>
<organism evidence="2 3">
    <name type="scientific">Peribacillus saganii</name>
    <dbReference type="NCBI Taxonomy" id="2303992"/>
    <lineage>
        <taxon>Bacteria</taxon>
        <taxon>Bacillati</taxon>
        <taxon>Bacillota</taxon>
        <taxon>Bacilli</taxon>
        <taxon>Bacillales</taxon>
        <taxon>Bacillaceae</taxon>
        <taxon>Peribacillus</taxon>
    </lineage>
</organism>
<keyword evidence="3" id="KW-1185">Reference proteome</keyword>
<comment type="caution">
    <text evidence="2">The sequence shown here is derived from an EMBL/GenBank/DDBJ whole genome shotgun (WGS) entry which is preliminary data.</text>
</comment>
<dbReference type="AlphaFoldDB" id="A0A372LQ23"/>
<name>A0A372LQ23_9BACI</name>
<sequence length="73" mass="8042">METIIDFCFGEIFVTDGNGTVLRVNPAGEAFYGMKASEIVAKTTEELAKGSLSPSLFPIVKERKERISMIQQT</sequence>
<dbReference type="Proteomes" id="UP000264541">
    <property type="component" value="Unassembled WGS sequence"/>
</dbReference>
<evidence type="ECO:0000313" key="2">
    <source>
        <dbReference type="EMBL" id="RFU70309.1"/>
    </source>
</evidence>
<dbReference type="CDD" id="cd00130">
    <property type="entry name" value="PAS"/>
    <property type="match status" value="1"/>
</dbReference>
<dbReference type="EMBL" id="QVTE01000016">
    <property type="protein sequence ID" value="RFU70309.1"/>
    <property type="molecule type" value="Genomic_DNA"/>
</dbReference>
<dbReference type="InterPro" id="IPR035965">
    <property type="entry name" value="PAS-like_dom_sf"/>
</dbReference>
<dbReference type="SUPFAM" id="SSF55785">
    <property type="entry name" value="PYP-like sensor domain (PAS domain)"/>
    <property type="match status" value="1"/>
</dbReference>
<gene>
    <name evidence="2" type="ORF">D0469_06835</name>
</gene>
<protein>
    <submittedName>
        <fullName evidence="2">PAS domain S-box protein</fullName>
    </submittedName>
</protein>
<dbReference type="PROSITE" id="PS50112">
    <property type="entry name" value="PAS"/>
    <property type="match status" value="1"/>
</dbReference>
<accession>A0A372LQ23</accession>
<reference evidence="2 3" key="1">
    <citation type="submission" date="2018-08" db="EMBL/GenBank/DDBJ databases">
        <title>Bacillus chawlae sp. nov., Bacillus glennii sp. nov., and Bacillus saganii sp. nov. Isolated from the Vehicle Assembly Building at Kennedy Space Center where the Viking Spacecraft were Assembled.</title>
        <authorList>
            <person name="Seuylemezian A."/>
            <person name="Vaishampayan P."/>
        </authorList>
    </citation>
    <scope>NUCLEOTIDE SEQUENCE [LARGE SCALE GENOMIC DNA]</scope>
    <source>
        <strain evidence="2 3">V47-23a</strain>
    </source>
</reference>
<dbReference type="RefSeq" id="WP_117325893.1">
    <property type="nucleotide sequence ID" value="NZ_QVTE01000016.1"/>
</dbReference>